<dbReference type="EMBL" id="SPQU01000002">
    <property type="protein sequence ID" value="TFV41737.1"/>
    <property type="molecule type" value="Genomic_DNA"/>
</dbReference>
<name>A0A4Y9LGF3_9BRAD</name>
<keyword evidence="3" id="KW-1185">Reference proteome</keyword>
<dbReference type="Proteomes" id="UP000298225">
    <property type="component" value="Unassembled WGS sequence"/>
</dbReference>
<keyword evidence="1" id="KW-0472">Membrane</keyword>
<sequence length="353" mass="39554">MWLLVRETANASAAYHLVNWLIGRIEREPQIRVCEPTDYFPGSQTEDIWSNGESVSVSLIVVPTLGVPVAVPVRKDRAIIAFHSGPDQMLGNPYRYYPLLHEFGHVGGLHTRAIAFAPRNSFGYISTAALVVAFAHPVHWLLLPLIIAFACWASMFCYHEETLQAEVAADHFALEATHDLARAGFFRTADNVGPVYDDGPLQGLDNALPKHLQETRSMIFGMMRADVRTKGVADLDYYTTLAIRHHGMQVEGLIVSGFALALVACSIFLVQDVSWPSPLALIVPAMLAIFYALVSERYTELGKRLLKILMESDPEGAERSLQAVLEWSAKSRPRTLAMWGWLERLDQWLDRRR</sequence>
<dbReference type="AlphaFoldDB" id="A0A4Y9LGF3"/>
<keyword evidence="1" id="KW-0812">Transmembrane</keyword>
<feature type="transmembrane region" description="Helical" evidence="1">
    <location>
        <begin position="275"/>
        <end position="294"/>
    </location>
</feature>
<accession>A0A4Y9LGF3</accession>
<organism evidence="2 3">
    <name type="scientific">Bradyrhizobium frederickii</name>
    <dbReference type="NCBI Taxonomy" id="2560054"/>
    <lineage>
        <taxon>Bacteria</taxon>
        <taxon>Pseudomonadati</taxon>
        <taxon>Pseudomonadota</taxon>
        <taxon>Alphaproteobacteria</taxon>
        <taxon>Hyphomicrobiales</taxon>
        <taxon>Nitrobacteraceae</taxon>
        <taxon>Bradyrhizobium</taxon>
    </lineage>
</organism>
<evidence type="ECO:0000313" key="2">
    <source>
        <dbReference type="EMBL" id="TFV41737.1"/>
    </source>
</evidence>
<evidence type="ECO:0000313" key="3">
    <source>
        <dbReference type="Proteomes" id="UP000298225"/>
    </source>
</evidence>
<feature type="transmembrane region" description="Helical" evidence="1">
    <location>
        <begin position="250"/>
        <end position="269"/>
    </location>
</feature>
<comment type="caution">
    <text evidence="2">The sequence shown here is derived from an EMBL/GenBank/DDBJ whole genome shotgun (WGS) entry which is preliminary data.</text>
</comment>
<reference evidence="2 3" key="1">
    <citation type="submission" date="2019-03" db="EMBL/GenBank/DDBJ databases">
        <title>Bradyrhizobium strains diversity isolated from Chamaecrista fasciculata.</title>
        <authorList>
            <person name="Urquiaga M.C.O."/>
            <person name="Hungria M."/>
            <person name="Delamuta J.R.M."/>
        </authorList>
    </citation>
    <scope>NUCLEOTIDE SEQUENCE [LARGE SCALE GENOMIC DNA]</scope>
    <source>
        <strain evidence="2 3">CNPSo 3424</strain>
    </source>
</reference>
<protein>
    <submittedName>
        <fullName evidence="2">Uncharacterized protein</fullName>
    </submittedName>
</protein>
<evidence type="ECO:0000256" key="1">
    <source>
        <dbReference type="SAM" id="Phobius"/>
    </source>
</evidence>
<feature type="transmembrane region" description="Helical" evidence="1">
    <location>
        <begin position="138"/>
        <end position="158"/>
    </location>
</feature>
<keyword evidence="1" id="KW-1133">Transmembrane helix</keyword>
<proteinExistence type="predicted"/>
<gene>
    <name evidence="2" type="ORF">E4K66_05320</name>
</gene>
<dbReference type="RefSeq" id="WP_135168321.1">
    <property type="nucleotide sequence ID" value="NZ_SPQU01000002.1"/>
</dbReference>